<evidence type="ECO:0000256" key="5">
    <source>
        <dbReference type="ARBA" id="ARBA00023242"/>
    </source>
</evidence>
<gene>
    <name evidence="8" type="ORF">M6B38_413460</name>
</gene>
<proteinExistence type="predicted"/>
<feature type="compositionally biased region" description="Low complexity" evidence="6">
    <location>
        <begin position="158"/>
        <end position="183"/>
    </location>
</feature>
<evidence type="ECO:0000256" key="4">
    <source>
        <dbReference type="ARBA" id="ARBA00023163"/>
    </source>
</evidence>
<feature type="compositionally biased region" description="Polar residues" evidence="6">
    <location>
        <begin position="204"/>
        <end position="223"/>
    </location>
</feature>
<feature type="domain" description="AP2/ERF" evidence="7">
    <location>
        <begin position="90"/>
        <end position="148"/>
    </location>
</feature>
<feature type="compositionally biased region" description="Pro residues" evidence="6">
    <location>
        <begin position="73"/>
        <end position="83"/>
    </location>
</feature>
<keyword evidence="9" id="KW-1185">Reference proteome</keyword>
<dbReference type="AlphaFoldDB" id="A0AAX6FKM3"/>
<evidence type="ECO:0000256" key="3">
    <source>
        <dbReference type="ARBA" id="ARBA00023125"/>
    </source>
</evidence>
<dbReference type="InterPro" id="IPR044808">
    <property type="entry name" value="ERF_plant"/>
</dbReference>
<keyword evidence="4" id="KW-0804">Transcription</keyword>
<evidence type="ECO:0000313" key="9">
    <source>
        <dbReference type="Proteomes" id="UP001140949"/>
    </source>
</evidence>
<evidence type="ECO:0000256" key="1">
    <source>
        <dbReference type="ARBA" id="ARBA00004123"/>
    </source>
</evidence>
<sequence length="250" mass="26495">MDSDLAFLDSVRQHLLDDDFPSFLVSSPQSQFSCGSSSSFSSIVDDNWLNFFAQTPSPSSDAAAVSNAGTASEPPPTPPPPASAPSRGKHYRGVRRRPWGKFAAEIRDPAKNGARVWLGTYETDEDAAMAYDRAAYRMRGARAMLNFPLMLSSHDAGSPPAKRSSPEPSSSLSSSSSSSLSSPPKRRRRGAAASASSPAAPASTPVQTPVQNSVPAQQQQTGLSLGIKPEDLPFSPESQLARVGYILLVS</sequence>
<evidence type="ECO:0000313" key="8">
    <source>
        <dbReference type="EMBL" id="KAJ6816906.1"/>
    </source>
</evidence>
<evidence type="ECO:0000256" key="6">
    <source>
        <dbReference type="SAM" id="MobiDB-lite"/>
    </source>
</evidence>
<dbReference type="GO" id="GO:0005634">
    <property type="term" value="C:nucleus"/>
    <property type="evidence" value="ECO:0007669"/>
    <property type="project" value="UniProtKB-SubCell"/>
</dbReference>
<reference evidence="8" key="1">
    <citation type="journal article" date="2023" name="GigaByte">
        <title>Genome assembly of the bearded iris, Iris pallida Lam.</title>
        <authorList>
            <person name="Bruccoleri R.E."/>
            <person name="Oakeley E.J."/>
            <person name="Faust A.M.E."/>
            <person name="Altorfer M."/>
            <person name="Dessus-Babus S."/>
            <person name="Burckhardt D."/>
            <person name="Oertli M."/>
            <person name="Naumann U."/>
            <person name="Petersen F."/>
            <person name="Wong J."/>
        </authorList>
    </citation>
    <scope>NUCLEOTIDE SEQUENCE</scope>
    <source>
        <strain evidence="8">GSM-AAB239-AS_SAM_17_03QT</strain>
    </source>
</reference>
<keyword evidence="2" id="KW-0805">Transcription regulation</keyword>
<dbReference type="CDD" id="cd00018">
    <property type="entry name" value="AP2"/>
    <property type="match status" value="1"/>
</dbReference>
<evidence type="ECO:0000256" key="2">
    <source>
        <dbReference type="ARBA" id="ARBA00023015"/>
    </source>
</evidence>
<organism evidence="8 9">
    <name type="scientific">Iris pallida</name>
    <name type="common">Sweet iris</name>
    <dbReference type="NCBI Taxonomy" id="29817"/>
    <lineage>
        <taxon>Eukaryota</taxon>
        <taxon>Viridiplantae</taxon>
        <taxon>Streptophyta</taxon>
        <taxon>Embryophyta</taxon>
        <taxon>Tracheophyta</taxon>
        <taxon>Spermatophyta</taxon>
        <taxon>Magnoliopsida</taxon>
        <taxon>Liliopsida</taxon>
        <taxon>Asparagales</taxon>
        <taxon>Iridaceae</taxon>
        <taxon>Iridoideae</taxon>
        <taxon>Irideae</taxon>
        <taxon>Iris</taxon>
    </lineage>
</organism>
<dbReference type="GO" id="GO:0009873">
    <property type="term" value="P:ethylene-activated signaling pathway"/>
    <property type="evidence" value="ECO:0007669"/>
    <property type="project" value="InterPro"/>
</dbReference>
<feature type="region of interest" description="Disordered" evidence="6">
    <location>
        <begin position="154"/>
        <end position="235"/>
    </location>
</feature>
<dbReference type="GO" id="GO:0003700">
    <property type="term" value="F:DNA-binding transcription factor activity"/>
    <property type="evidence" value="ECO:0007669"/>
    <property type="project" value="InterPro"/>
</dbReference>
<dbReference type="PRINTS" id="PR00367">
    <property type="entry name" value="ETHRSPELEMNT"/>
</dbReference>
<dbReference type="SMART" id="SM00380">
    <property type="entry name" value="AP2"/>
    <property type="match status" value="1"/>
</dbReference>
<dbReference type="InterPro" id="IPR001471">
    <property type="entry name" value="AP2/ERF_dom"/>
</dbReference>
<dbReference type="PANTHER" id="PTHR31190">
    <property type="entry name" value="DNA-BINDING DOMAIN"/>
    <property type="match status" value="1"/>
</dbReference>
<name>A0AAX6FKM3_IRIPA</name>
<feature type="region of interest" description="Disordered" evidence="6">
    <location>
        <begin position="60"/>
        <end position="93"/>
    </location>
</feature>
<keyword evidence="5" id="KW-0539">Nucleus</keyword>
<reference evidence="8" key="2">
    <citation type="submission" date="2023-04" db="EMBL/GenBank/DDBJ databases">
        <authorList>
            <person name="Bruccoleri R.E."/>
            <person name="Oakeley E.J."/>
            <person name="Faust A.-M."/>
            <person name="Dessus-Babus S."/>
            <person name="Altorfer M."/>
            <person name="Burckhardt D."/>
            <person name="Oertli M."/>
            <person name="Naumann U."/>
            <person name="Petersen F."/>
            <person name="Wong J."/>
        </authorList>
    </citation>
    <scope>NUCLEOTIDE SEQUENCE</scope>
    <source>
        <strain evidence="8">GSM-AAB239-AS_SAM_17_03QT</strain>
        <tissue evidence="8">Leaf</tissue>
    </source>
</reference>
<dbReference type="PANTHER" id="PTHR31190:SF287">
    <property type="entry name" value="DEVELOPMENT RELATED ERF PROTEIN"/>
    <property type="match status" value="1"/>
</dbReference>
<feature type="compositionally biased region" description="Low complexity" evidence="6">
    <location>
        <begin position="191"/>
        <end position="203"/>
    </location>
</feature>
<comment type="subcellular location">
    <subcellularLocation>
        <location evidence="1">Nucleus</location>
    </subcellularLocation>
</comment>
<dbReference type="Proteomes" id="UP001140949">
    <property type="component" value="Unassembled WGS sequence"/>
</dbReference>
<evidence type="ECO:0000259" key="7">
    <source>
        <dbReference type="PROSITE" id="PS51032"/>
    </source>
</evidence>
<dbReference type="InterPro" id="IPR016177">
    <property type="entry name" value="DNA-bd_dom_sf"/>
</dbReference>
<dbReference type="Gene3D" id="3.30.730.10">
    <property type="entry name" value="AP2/ERF domain"/>
    <property type="match status" value="1"/>
</dbReference>
<dbReference type="PROSITE" id="PS51032">
    <property type="entry name" value="AP2_ERF"/>
    <property type="match status" value="1"/>
</dbReference>
<keyword evidence="3" id="KW-0238">DNA-binding</keyword>
<dbReference type="SUPFAM" id="SSF54171">
    <property type="entry name" value="DNA-binding domain"/>
    <property type="match status" value="1"/>
</dbReference>
<dbReference type="Pfam" id="PF00847">
    <property type="entry name" value="AP2"/>
    <property type="match status" value="1"/>
</dbReference>
<protein>
    <submittedName>
        <fullName evidence="8">Ethylene-responsive transcription factor 2</fullName>
    </submittedName>
</protein>
<dbReference type="EMBL" id="JANAVB010028000">
    <property type="protein sequence ID" value="KAJ6816906.1"/>
    <property type="molecule type" value="Genomic_DNA"/>
</dbReference>
<dbReference type="InterPro" id="IPR036955">
    <property type="entry name" value="AP2/ERF_dom_sf"/>
</dbReference>
<dbReference type="GO" id="GO:0003677">
    <property type="term" value="F:DNA binding"/>
    <property type="evidence" value="ECO:0007669"/>
    <property type="project" value="UniProtKB-KW"/>
</dbReference>
<accession>A0AAX6FKM3</accession>
<dbReference type="FunFam" id="3.30.730.10:FF:000001">
    <property type="entry name" value="Ethylene-responsive transcription factor 2"/>
    <property type="match status" value="1"/>
</dbReference>
<comment type="caution">
    <text evidence="8">The sequence shown here is derived from an EMBL/GenBank/DDBJ whole genome shotgun (WGS) entry which is preliminary data.</text>
</comment>